<accession>A0A5H2XPT0</accession>
<organism evidence="1">
    <name type="scientific">Prunus dulcis</name>
    <name type="common">Almond</name>
    <name type="synonym">Amygdalus dulcis</name>
    <dbReference type="NCBI Taxonomy" id="3755"/>
    <lineage>
        <taxon>Eukaryota</taxon>
        <taxon>Viridiplantae</taxon>
        <taxon>Streptophyta</taxon>
        <taxon>Embryophyta</taxon>
        <taxon>Tracheophyta</taxon>
        <taxon>Spermatophyta</taxon>
        <taxon>Magnoliopsida</taxon>
        <taxon>eudicotyledons</taxon>
        <taxon>Gunneridae</taxon>
        <taxon>Pentapetalae</taxon>
        <taxon>rosids</taxon>
        <taxon>fabids</taxon>
        <taxon>Rosales</taxon>
        <taxon>Rosaceae</taxon>
        <taxon>Amygdaloideae</taxon>
        <taxon>Amygdaleae</taxon>
        <taxon>Prunus</taxon>
    </lineage>
</organism>
<reference evidence="1" key="1">
    <citation type="journal article" date="2019" name="Science">
        <title>Mutation of a bHLH transcription factor allowed almond domestication.</title>
        <authorList>
            <person name="Sanchez-Perez R."/>
            <person name="Pavan S."/>
            <person name="Mazzeo R."/>
            <person name="Moldovan C."/>
            <person name="Aiese Cigliano R."/>
            <person name="Del Cueto J."/>
            <person name="Ricciardi F."/>
            <person name="Lotti C."/>
            <person name="Ricciardi L."/>
            <person name="Dicenta F."/>
            <person name="Lopez-Marques R.L."/>
            <person name="Lindberg Moller B."/>
        </authorList>
    </citation>
    <scope>NUCLEOTIDE SEQUENCE</scope>
</reference>
<sequence>MGAADAAYPNVLSLMDKLGSTSKAKTMNDLRTLVAAQLRMQQHQQGRIDDAVMLIPRLDTRIDNGCGIHEFDIFEEHEIFKLLRIPYSMLRKFLLPRVVIQMGQIQASLKLEREKKGNAKNLRSYRRLHNLSIGQPEISVAVVSLDELDLTYFKDAMLCGKLKDVTHPSKMKMEIMDKESLEAVIDSLGQEFHYDLIVMNYSFVKEENARDKLLLFHYADSNVL</sequence>
<name>A0A5H2XPT0_PRUDU</name>
<gene>
    <name evidence="1" type="ORF">Prudu_376S000300</name>
</gene>
<dbReference type="AlphaFoldDB" id="A0A5H2XPT0"/>
<protein>
    <submittedName>
        <fullName evidence="1">Uncharacterized protein</fullName>
    </submittedName>
</protein>
<dbReference type="EMBL" id="AP020713">
    <property type="protein sequence ID" value="BBN68325.1"/>
    <property type="molecule type" value="Genomic_DNA"/>
</dbReference>
<evidence type="ECO:0000313" key="1">
    <source>
        <dbReference type="EMBL" id="BBN68325.1"/>
    </source>
</evidence>
<proteinExistence type="predicted"/>